<name>A0A9Q0MIU1_9DIPT</name>
<dbReference type="Pfam" id="PF00116">
    <property type="entry name" value="COX2"/>
    <property type="match status" value="1"/>
</dbReference>
<comment type="catalytic activity">
    <reaction evidence="17">
        <text>4 Fe(II)-[cytochrome c] + O2 + 8 H(+)(in) = 4 Fe(III)-[cytochrome c] + 2 H2O + 4 H(+)(out)</text>
        <dbReference type="Rhea" id="RHEA:11436"/>
        <dbReference type="Rhea" id="RHEA-COMP:10350"/>
        <dbReference type="Rhea" id="RHEA-COMP:14399"/>
        <dbReference type="ChEBI" id="CHEBI:15377"/>
        <dbReference type="ChEBI" id="CHEBI:15378"/>
        <dbReference type="ChEBI" id="CHEBI:15379"/>
        <dbReference type="ChEBI" id="CHEBI:29033"/>
        <dbReference type="ChEBI" id="CHEBI:29034"/>
        <dbReference type="EC" id="7.1.1.9"/>
    </reaction>
    <physiologicalReaction direction="left-to-right" evidence="17">
        <dbReference type="Rhea" id="RHEA:11437"/>
    </physiologicalReaction>
</comment>
<evidence type="ECO:0000256" key="8">
    <source>
        <dbReference type="ARBA" id="ARBA00022723"/>
    </source>
</evidence>
<comment type="subcellular location">
    <subcellularLocation>
        <location evidence="1 18">Mitochondrion inner membrane</location>
        <topology evidence="1 18">Multi-pass membrane protein</topology>
    </subcellularLocation>
</comment>
<dbReference type="PANTHER" id="PTHR22888">
    <property type="entry name" value="CYTOCHROME C OXIDASE, SUBUNIT II"/>
    <property type="match status" value="1"/>
</dbReference>
<dbReference type="Gene3D" id="2.60.40.420">
    <property type="entry name" value="Cupredoxins - blue copper proteins"/>
    <property type="match status" value="1"/>
</dbReference>
<evidence type="ECO:0000256" key="3">
    <source>
        <dbReference type="ARBA" id="ARBA00011164"/>
    </source>
</evidence>
<feature type="transmembrane region" description="Helical" evidence="19">
    <location>
        <begin position="135"/>
        <end position="156"/>
    </location>
</feature>
<keyword evidence="13 19" id="KW-1133">Transmembrane helix</keyword>
<comment type="caution">
    <text evidence="22">The sequence shown here is derived from an EMBL/GenBank/DDBJ whole genome shotgun (WGS) entry which is preliminary data.</text>
</comment>
<dbReference type="Pfam" id="PF00132">
    <property type="entry name" value="Hexapep"/>
    <property type="match status" value="1"/>
</dbReference>
<evidence type="ECO:0000256" key="4">
    <source>
        <dbReference type="ARBA" id="ARBA00015946"/>
    </source>
</evidence>
<evidence type="ECO:0000256" key="18">
    <source>
        <dbReference type="RuleBase" id="RU000457"/>
    </source>
</evidence>
<keyword evidence="10" id="KW-0460">Magnesium</keyword>
<dbReference type="CDD" id="cd03349">
    <property type="entry name" value="LbH_XAT"/>
    <property type="match status" value="1"/>
</dbReference>
<keyword evidence="15 18" id="KW-0496">Mitochondrion</keyword>
<evidence type="ECO:0000256" key="10">
    <source>
        <dbReference type="ARBA" id="ARBA00022842"/>
    </source>
</evidence>
<dbReference type="InterPro" id="IPR001451">
    <property type="entry name" value="Hexapep"/>
</dbReference>
<evidence type="ECO:0000313" key="25">
    <source>
        <dbReference type="Proteomes" id="UP001151699"/>
    </source>
</evidence>
<keyword evidence="9 18" id="KW-0999">Mitochondrion inner membrane</keyword>
<proteinExistence type="inferred from homology"/>
<accession>A0A9Q0MIU1</accession>
<keyword evidence="6 18" id="KW-0679">Respiratory chain</keyword>
<keyword evidence="7 18" id="KW-0812">Transmembrane</keyword>
<evidence type="ECO:0000256" key="6">
    <source>
        <dbReference type="ARBA" id="ARBA00022660"/>
    </source>
</evidence>
<dbReference type="PROSITE" id="PS00078">
    <property type="entry name" value="COX2"/>
    <property type="match status" value="1"/>
</dbReference>
<keyword evidence="5 18" id="KW-0813">Transport</keyword>
<keyword evidence="25" id="KW-1185">Reference proteome</keyword>
<evidence type="ECO:0000256" key="9">
    <source>
        <dbReference type="ARBA" id="ARBA00022792"/>
    </source>
</evidence>
<keyword evidence="16 18" id="KW-0472">Membrane</keyword>
<dbReference type="SUPFAM" id="SSF81464">
    <property type="entry name" value="Cytochrome c oxidase subunit II-like, transmembrane region"/>
    <property type="match status" value="1"/>
</dbReference>
<feature type="domain" description="Cytochrome oxidase subunit II transmembrane region profile" evidence="21">
    <location>
        <begin position="68"/>
        <end position="163"/>
    </location>
</feature>
<comment type="subunit">
    <text evidence="3">Component of the cytochrome c oxidase (complex IV, CIV), a multisubunit enzyme composed of a catalytic core of 3 subunits and several supernumerary subunits. The complex exists as a monomer or a dimer and forms supercomplexes (SCs) in the inner mitochondrial membrane with ubiquinol-cytochrome c oxidoreductase (cytochrome b-c1 complex, complex III, CIII).</text>
</comment>
<organism evidence="22 25">
    <name type="scientific">Pseudolycoriella hygida</name>
    <dbReference type="NCBI Taxonomy" id="35572"/>
    <lineage>
        <taxon>Eukaryota</taxon>
        <taxon>Metazoa</taxon>
        <taxon>Ecdysozoa</taxon>
        <taxon>Arthropoda</taxon>
        <taxon>Hexapoda</taxon>
        <taxon>Insecta</taxon>
        <taxon>Pterygota</taxon>
        <taxon>Neoptera</taxon>
        <taxon>Endopterygota</taxon>
        <taxon>Diptera</taxon>
        <taxon>Nematocera</taxon>
        <taxon>Sciaroidea</taxon>
        <taxon>Sciaridae</taxon>
        <taxon>Pseudolycoriella</taxon>
    </lineage>
</organism>
<reference evidence="22" key="1">
    <citation type="submission" date="2022-07" db="EMBL/GenBank/DDBJ databases">
        <authorList>
            <person name="Trinca V."/>
            <person name="Uliana J.V.C."/>
            <person name="Torres T.T."/>
            <person name="Ward R.J."/>
            <person name="Monesi N."/>
        </authorList>
    </citation>
    <scope>NUCLEOTIDE SEQUENCE</scope>
    <source>
        <strain evidence="22">HSMRA1968</strain>
        <tissue evidence="22">Whole embryos</tissue>
    </source>
</reference>
<dbReference type="PROSITE" id="PS50857">
    <property type="entry name" value="COX2_CUA"/>
    <property type="match status" value="1"/>
</dbReference>
<dbReference type="NCBIfam" id="TIGR02866">
    <property type="entry name" value="CoxB"/>
    <property type="match status" value="1"/>
</dbReference>
<dbReference type="InterPro" id="IPR001505">
    <property type="entry name" value="Copper_CuA"/>
</dbReference>
<comment type="similarity">
    <text evidence="2 18">Belongs to the cytochrome c oxidase subunit 2 family.</text>
</comment>
<dbReference type="EMBL" id="WJQU01003410">
    <property type="protein sequence ID" value="KAJ6625042.1"/>
    <property type="molecule type" value="Genomic_DNA"/>
</dbReference>
<evidence type="ECO:0000313" key="24">
    <source>
        <dbReference type="EMBL" id="KAJ6645111.1"/>
    </source>
</evidence>
<keyword evidence="12 18" id="KW-0249">Electron transport</keyword>
<feature type="transmembrane region" description="Helical" evidence="19">
    <location>
        <begin position="92"/>
        <end position="114"/>
    </location>
</feature>
<dbReference type="AlphaFoldDB" id="A0A9Q0MIU1"/>
<feature type="transmembrane region" description="Helical" evidence="19">
    <location>
        <begin position="48"/>
        <end position="72"/>
    </location>
</feature>
<evidence type="ECO:0000256" key="16">
    <source>
        <dbReference type="ARBA" id="ARBA00023136"/>
    </source>
</evidence>
<dbReference type="PROSITE" id="PS50999">
    <property type="entry name" value="COX2_TM"/>
    <property type="match status" value="1"/>
</dbReference>
<dbReference type="InterPro" id="IPR034210">
    <property type="entry name" value="CcO_II_C"/>
</dbReference>
<dbReference type="InterPro" id="IPR008972">
    <property type="entry name" value="Cupredoxin"/>
</dbReference>
<dbReference type="SUPFAM" id="SSF51161">
    <property type="entry name" value="Trimeric LpxA-like enzymes"/>
    <property type="match status" value="1"/>
</dbReference>
<dbReference type="GO" id="GO:0005743">
    <property type="term" value="C:mitochondrial inner membrane"/>
    <property type="evidence" value="ECO:0007669"/>
    <property type="project" value="UniProtKB-SubCell"/>
</dbReference>
<evidence type="ECO:0000256" key="13">
    <source>
        <dbReference type="ARBA" id="ARBA00022989"/>
    </source>
</evidence>
<dbReference type="GO" id="GO:0004129">
    <property type="term" value="F:cytochrome-c oxidase activity"/>
    <property type="evidence" value="ECO:0007669"/>
    <property type="project" value="UniProtKB-EC"/>
</dbReference>
<dbReference type="Gene3D" id="1.10.287.90">
    <property type="match status" value="1"/>
</dbReference>
<evidence type="ECO:0000256" key="14">
    <source>
        <dbReference type="ARBA" id="ARBA00023008"/>
    </source>
</evidence>
<dbReference type="InterPro" id="IPR045187">
    <property type="entry name" value="CcO_II"/>
</dbReference>
<dbReference type="GO" id="GO:0005507">
    <property type="term" value="F:copper ion binding"/>
    <property type="evidence" value="ECO:0007669"/>
    <property type="project" value="InterPro"/>
</dbReference>
<evidence type="ECO:0000256" key="5">
    <source>
        <dbReference type="ARBA" id="ARBA00022448"/>
    </source>
</evidence>
<dbReference type="InterPro" id="IPR002429">
    <property type="entry name" value="CcO_II-like_C"/>
</dbReference>
<dbReference type="SUPFAM" id="SSF49503">
    <property type="entry name" value="Cupredoxins"/>
    <property type="match status" value="1"/>
</dbReference>
<dbReference type="CDD" id="cd13912">
    <property type="entry name" value="CcO_II_C"/>
    <property type="match status" value="1"/>
</dbReference>
<feature type="domain" description="Cytochrome oxidase subunit II copper A binding" evidence="20">
    <location>
        <begin position="164"/>
        <end position="297"/>
    </location>
</feature>
<protein>
    <recommendedName>
        <fullName evidence="4 18">Cytochrome c oxidase subunit 2</fullName>
    </recommendedName>
</protein>
<evidence type="ECO:0000256" key="12">
    <source>
        <dbReference type="ARBA" id="ARBA00022982"/>
    </source>
</evidence>
<keyword evidence="11" id="KW-1278">Translocase</keyword>
<dbReference type="GO" id="GO:0042773">
    <property type="term" value="P:ATP synthesis coupled electron transport"/>
    <property type="evidence" value="ECO:0007669"/>
    <property type="project" value="TreeGrafter"/>
</dbReference>
<dbReference type="FunFam" id="2.60.40.420:FF:000001">
    <property type="entry name" value="Cytochrome c oxidase subunit 2"/>
    <property type="match status" value="1"/>
</dbReference>
<dbReference type="InterPro" id="IPR036257">
    <property type="entry name" value="Cyt_c_oxidase_su2_TM_sf"/>
</dbReference>
<comment type="cofactor">
    <cofactor evidence="18">
        <name>Cu cation</name>
        <dbReference type="ChEBI" id="CHEBI:23378"/>
    </cofactor>
    <text evidence="18">Binds a copper A center.</text>
</comment>
<evidence type="ECO:0000259" key="20">
    <source>
        <dbReference type="PROSITE" id="PS50857"/>
    </source>
</evidence>
<dbReference type="PRINTS" id="PR01166">
    <property type="entry name" value="CYCOXIDASEII"/>
</dbReference>
<dbReference type="Gene3D" id="2.160.10.10">
    <property type="entry name" value="Hexapeptide repeat proteins"/>
    <property type="match status" value="1"/>
</dbReference>
<evidence type="ECO:0000256" key="19">
    <source>
        <dbReference type="SAM" id="Phobius"/>
    </source>
</evidence>
<gene>
    <name evidence="22" type="primary">ctaC_3</name>
    <name evidence="23" type="synonym">ctaC_0</name>
    <name evidence="24" type="synonym">ctaC_1</name>
    <name evidence="24" type="ORF">Bhyg_00313</name>
    <name evidence="23" type="ORF">Bhyg_16381</name>
    <name evidence="22" type="ORF">Bhyg_17192</name>
</gene>
<evidence type="ECO:0000256" key="2">
    <source>
        <dbReference type="ARBA" id="ARBA00007866"/>
    </source>
</evidence>
<dbReference type="EMBL" id="WJQU01001833">
    <property type="protein sequence ID" value="KAJ6633627.1"/>
    <property type="molecule type" value="Genomic_DNA"/>
</dbReference>
<evidence type="ECO:0000313" key="23">
    <source>
        <dbReference type="EMBL" id="KAJ6633627.1"/>
    </source>
</evidence>
<dbReference type="EMBL" id="WJQU01000001">
    <property type="protein sequence ID" value="KAJ6645111.1"/>
    <property type="molecule type" value="Genomic_DNA"/>
</dbReference>
<dbReference type="GO" id="GO:0016491">
    <property type="term" value="F:oxidoreductase activity"/>
    <property type="evidence" value="ECO:0007669"/>
    <property type="project" value="InterPro"/>
</dbReference>
<evidence type="ECO:0000256" key="11">
    <source>
        <dbReference type="ARBA" id="ARBA00022967"/>
    </source>
</evidence>
<sequence length="494" mass="56638">MKKFIIDFLHKPKKPSRFLGETKPNTAAYIDVREERRQVSTTKSPTRLAYAGSLILYLLFAHDCLASAPQAWQMLLQTPASPLMEELHEFHNFLLLISGGIVAFIFVLLMYVCLRFNAKANPIPAKFSHNILIEVIWTIIPIIILVIIAVPSFRILRFAEKIPEIDMTVKVVGYQWYWHYIYPDHDNIEFDSYLITDENLKPGQKRLLEVDNRIIIPENTTVKFLITAGDVIHSFAVPALGIKIDAVPGRINETWTKISKKGVYYGQCSELCGINHAFMPIAIEVTHMVHSNNHYPHIYPKQVKEIVFLKHFIHNPNIMVGDYTYYHDHRYPEHFECNNVVGYHQCKLIIGKFCAIAKGTTFIADDVNHPMDGFSTYPFFIFEGWNDYTPTFDKRRSTIVGNDVWFGTNAVIMPGVTIGDGAIIGACAVVTKDVPPYSIVAGNPSRVVRKRFSDDIINELVQIKWWDWDYDKITRNIKIIVGADIEQLKKVYKS</sequence>
<dbReference type="Proteomes" id="UP001151699">
    <property type="component" value="Chromosome A"/>
</dbReference>
<dbReference type="InterPro" id="IPR011004">
    <property type="entry name" value="Trimer_LpxA-like_sf"/>
</dbReference>
<dbReference type="Pfam" id="PF02790">
    <property type="entry name" value="COX2_TM"/>
    <property type="match status" value="1"/>
</dbReference>
<dbReference type="InterPro" id="IPR011759">
    <property type="entry name" value="Cyt_c_oxidase_su2_TM_dom"/>
</dbReference>
<evidence type="ECO:0000256" key="15">
    <source>
        <dbReference type="ARBA" id="ARBA00023128"/>
    </source>
</evidence>
<dbReference type="InterPro" id="IPR014222">
    <property type="entry name" value="Cyt_c_oxidase_su2"/>
</dbReference>
<evidence type="ECO:0000256" key="1">
    <source>
        <dbReference type="ARBA" id="ARBA00004448"/>
    </source>
</evidence>
<evidence type="ECO:0000313" key="22">
    <source>
        <dbReference type="EMBL" id="KAJ6625042.1"/>
    </source>
</evidence>
<evidence type="ECO:0000256" key="7">
    <source>
        <dbReference type="ARBA" id="ARBA00022692"/>
    </source>
</evidence>
<comment type="function">
    <text evidence="18">Component of the cytochrome c oxidase, the last enzyme in the mitochondrial electron transport chain which drives oxidative phosphorylation. The respiratory chain contains 3 multisubunit complexes succinate dehydrogenase (complex II, CII), ubiquinol-cytochrome c oxidoreductase (cytochrome b-c1 complex, complex III, CIII) and cytochrome c oxidase (complex IV, CIV), that cooperate to transfer electrons derived from NADH and succinate to molecular oxygen, creating an electrochemical gradient over the inner membrane that drives transmembrane transport and the ATP synthase. Cytochrome c oxidase is the component of the respiratory chain that catalyzes the reduction of oxygen to water. Electrons originating from reduced cytochrome c in the intermembrane space (IMS) are transferred via the dinuclear copper A center (CU(A)) of subunit 2 and heme A of subunit 1 to the active site in subunit 1, a binuclear center (BNC) formed by heme A3 and copper B (CU(B)). The BNC reduces molecular oxygen to 2 water molecules using 4 electrons from cytochrome c in the IMS and 4 protons from the mitochondrial matrix.</text>
</comment>
<dbReference type="PANTHER" id="PTHR22888:SF9">
    <property type="entry name" value="CYTOCHROME C OXIDASE SUBUNIT 2"/>
    <property type="match status" value="1"/>
</dbReference>
<keyword evidence="14 18" id="KW-0186">Copper</keyword>
<evidence type="ECO:0000256" key="17">
    <source>
        <dbReference type="ARBA" id="ARBA00049512"/>
    </source>
</evidence>
<evidence type="ECO:0000259" key="21">
    <source>
        <dbReference type="PROSITE" id="PS50999"/>
    </source>
</evidence>
<dbReference type="OrthoDB" id="539285at2759"/>
<keyword evidence="8 18" id="KW-0479">Metal-binding</keyword>